<name>A0A0A9EKU0_ARUDO</name>
<sequence>MARNTRARSWRYSSNETPGVS</sequence>
<accession>A0A0A9EKU0</accession>
<feature type="region of interest" description="Disordered" evidence="1">
    <location>
        <begin position="1"/>
        <end position="21"/>
    </location>
</feature>
<organism evidence="2">
    <name type="scientific">Arundo donax</name>
    <name type="common">Giant reed</name>
    <name type="synonym">Donax arundinaceus</name>
    <dbReference type="NCBI Taxonomy" id="35708"/>
    <lineage>
        <taxon>Eukaryota</taxon>
        <taxon>Viridiplantae</taxon>
        <taxon>Streptophyta</taxon>
        <taxon>Embryophyta</taxon>
        <taxon>Tracheophyta</taxon>
        <taxon>Spermatophyta</taxon>
        <taxon>Magnoliopsida</taxon>
        <taxon>Liliopsida</taxon>
        <taxon>Poales</taxon>
        <taxon>Poaceae</taxon>
        <taxon>PACMAD clade</taxon>
        <taxon>Arundinoideae</taxon>
        <taxon>Arundineae</taxon>
        <taxon>Arundo</taxon>
    </lineage>
</organism>
<reference evidence="2" key="2">
    <citation type="journal article" date="2015" name="Data Brief">
        <title>Shoot transcriptome of the giant reed, Arundo donax.</title>
        <authorList>
            <person name="Barrero R.A."/>
            <person name="Guerrero F.D."/>
            <person name="Moolhuijzen P."/>
            <person name="Goolsby J.A."/>
            <person name="Tidwell J."/>
            <person name="Bellgard S.E."/>
            <person name="Bellgard M.I."/>
        </authorList>
    </citation>
    <scope>NUCLEOTIDE SEQUENCE</scope>
    <source>
        <tissue evidence="2">Shoot tissue taken approximately 20 cm above the soil surface</tissue>
    </source>
</reference>
<proteinExistence type="predicted"/>
<protein>
    <submittedName>
        <fullName evidence="2">Uncharacterized protein</fullName>
    </submittedName>
</protein>
<evidence type="ECO:0000256" key="1">
    <source>
        <dbReference type="SAM" id="MobiDB-lite"/>
    </source>
</evidence>
<dbReference type="EMBL" id="GBRH01199405">
    <property type="protein sequence ID" value="JAD98490.1"/>
    <property type="molecule type" value="Transcribed_RNA"/>
</dbReference>
<evidence type="ECO:0000313" key="2">
    <source>
        <dbReference type="EMBL" id="JAD98490.1"/>
    </source>
</evidence>
<reference evidence="2" key="1">
    <citation type="submission" date="2014-09" db="EMBL/GenBank/DDBJ databases">
        <authorList>
            <person name="Magalhaes I.L.F."/>
            <person name="Oliveira U."/>
            <person name="Santos F.R."/>
            <person name="Vidigal T.H.D.A."/>
            <person name="Brescovit A.D."/>
            <person name="Santos A.J."/>
        </authorList>
    </citation>
    <scope>NUCLEOTIDE SEQUENCE</scope>
    <source>
        <tissue evidence="2">Shoot tissue taken approximately 20 cm above the soil surface</tissue>
    </source>
</reference>
<feature type="compositionally biased region" description="Polar residues" evidence="1">
    <location>
        <begin position="11"/>
        <end position="21"/>
    </location>
</feature>
<dbReference type="AlphaFoldDB" id="A0A0A9EKU0"/>